<keyword evidence="2" id="KW-0132">Cell division</keyword>
<feature type="compositionally biased region" description="Polar residues" evidence="6">
    <location>
        <begin position="463"/>
        <end position="492"/>
    </location>
</feature>
<keyword evidence="3 5" id="KW-0195">Cyclin</keyword>
<keyword evidence="9" id="KW-1185">Reference proteome</keyword>
<dbReference type="EMBL" id="BSXN01002491">
    <property type="protein sequence ID" value="GME76754.1"/>
    <property type="molecule type" value="Genomic_DNA"/>
</dbReference>
<comment type="similarity">
    <text evidence="1 5">Belongs to the cyclin family.</text>
</comment>
<evidence type="ECO:0000256" key="4">
    <source>
        <dbReference type="ARBA" id="ARBA00023306"/>
    </source>
</evidence>
<organism evidence="8 9">
    <name type="scientific">Candida boidinii</name>
    <name type="common">Yeast</name>
    <dbReference type="NCBI Taxonomy" id="5477"/>
    <lineage>
        <taxon>Eukaryota</taxon>
        <taxon>Fungi</taxon>
        <taxon>Dikarya</taxon>
        <taxon>Ascomycota</taxon>
        <taxon>Saccharomycotina</taxon>
        <taxon>Pichiomycetes</taxon>
        <taxon>Pichiales</taxon>
        <taxon>Pichiaceae</taxon>
        <taxon>Ogataea</taxon>
        <taxon>Ogataea/Candida clade</taxon>
    </lineage>
</organism>
<dbReference type="Pfam" id="PF02984">
    <property type="entry name" value="Cyclin_C"/>
    <property type="match status" value="1"/>
</dbReference>
<reference evidence="8" key="1">
    <citation type="submission" date="2023-04" db="EMBL/GenBank/DDBJ databases">
        <title>Candida boidinii NBRC 10035.</title>
        <authorList>
            <person name="Ichikawa N."/>
            <person name="Sato H."/>
            <person name="Tonouchi N."/>
        </authorList>
    </citation>
    <scope>NUCLEOTIDE SEQUENCE</scope>
    <source>
        <strain evidence="8">NBRC 10035</strain>
    </source>
</reference>
<dbReference type="InterPro" id="IPR039361">
    <property type="entry name" value="Cyclin"/>
</dbReference>
<feature type="region of interest" description="Disordered" evidence="6">
    <location>
        <begin position="1"/>
        <end position="21"/>
    </location>
</feature>
<evidence type="ECO:0000256" key="3">
    <source>
        <dbReference type="ARBA" id="ARBA00023127"/>
    </source>
</evidence>
<feature type="region of interest" description="Disordered" evidence="6">
    <location>
        <begin position="463"/>
        <end position="533"/>
    </location>
</feature>
<dbReference type="Gene3D" id="1.10.472.10">
    <property type="entry name" value="Cyclin-like"/>
    <property type="match status" value="2"/>
</dbReference>
<feature type="compositionally biased region" description="Polar residues" evidence="6">
    <location>
        <begin position="524"/>
        <end position="533"/>
    </location>
</feature>
<dbReference type="AlphaFoldDB" id="A0A9W6T6L1"/>
<feature type="region of interest" description="Disordered" evidence="6">
    <location>
        <begin position="623"/>
        <end position="679"/>
    </location>
</feature>
<evidence type="ECO:0000256" key="6">
    <source>
        <dbReference type="SAM" id="MobiDB-lite"/>
    </source>
</evidence>
<dbReference type="PANTHER" id="PTHR10177">
    <property type="entry name" value="CYCLINS"/>
    <property type="match status" value="1"/>
</dbReference>
<sequence>MQERRNTKQSYGPPKRTSPSSYPIKLEAMETFKNRILVNEYLDTIIQHLQTSERNSEITPSMIDLQPEVKWFMRPYLVNFIIQMHSSLKLKPQTLFLCWNIIDRYCAKRIAFRQHYQLIGCTALWIASKYEDKKSRVPTITELSLMCNNVYEESMFKEMEMHILSTLNWCIGHTSVEDILQISIKLSNHDGKESVMQLNPNNLLLERGNSPTVSGILAISRYLCELSLYDRCYLNFKPSMIAITAHLIACSILSITTGVKSLESTFTEYLVDQLNLMVLNKSQPNVTSHKSNSKDKIPRTFVNDDKIYADEDEFVDEDDIANRENCDPLSNKIYGAFISGFHGSDSLKQIRTISILLFRSMNNPPEVLIEKYTPLGVINAVNNFFNEYFNLFKSLSKNLNLSNTANANNNSEYNEQVISNFFPLSGLNQSSNPYAIELSDYLLGLPTNMEQKIENSVYPRKSTTYPTTTLLDSPISSATNSSFNTPPSQPYRNKSFVTDSSPSSPSNFSSFSSVSSQTNYSSDTLSEPTNNSFVSGTTATIFSDVNQKKIQINKADNSFYQQQQQQQQSKQFRNIISNTNSDFNKSRNGSKFAESTYTLQHQQQHQPDMQQYHTETQVKPVYNSASYPSSSTITNNSSGTDMGDQSSEGGNGKLPNSSPFSPHSGENYDNRNTNNDIMV</sequence>
<accession>A0A9W6T6L1</accession>
<dbReference type="InterPro" id="IPR004367">
    <property type="entry name" value="Cyclin_C-dom"/>
</dbReference>
<feature type="domain" description="Cyclin-like" evidence="7">
    <location>
        <begin position="79"/>
        <end position="165"/>
    </location>
</feature>
<feature type="compositionally biased region" description="Polar residues" evidence="6">
    <location>
        <begin position="639"/>
        <end position="661"/>
    </location>
</feature>
<feature type="compositionally biased region" description="Polar residues" evidence="6">
    <location>
        <begin position="670"/>
        <end position="679"/>
    </location>
</feature>
<dbReference type="FunFam" id="1.10.472.10:FF:000010">
    <property type="entry name" value="G1/S-specific cyclin Cln1"/>
    <property type="match status" value="1"/>
</dbReference>
<dbReference type="InterPro" id="IPR013763">
    <property type="entry name" value="Cyclin-like_dom"/>
</dbReference>
<dbReference type="Proteomes" id="UP001165120">
    <property type="component" value="Unassembled WGS sequence"/>
</dbReference>
<dbReference type="Pfam" id="PF00134">
    <property type="entry name" value="Cyclin_N"/>
    <property type="match status" value="1"/>
</dbReference>
<evidence type="ECO:0000313" key="9">
    <source>
        <dbReference type="Proteomes" id="UP001165120"/>
    </source>
</evidence>
<evidence type="ECO:0000259" key="7">
    <source>
        <dbReference type="SMART" id="SM00385"/>
    </source>
</evidence>
<proteinExistence type="inferred from homology"/>
<name>A0A9W6T6L1_CANBO</name>
<dbReference type="GO" id="GO:0016538">
    <property type="term" value="F:cyclin-dependent protein serine/threonine kinase regulator activity"/>
    <property type="evidence" value="ECO:0007669"/>
    <property type="project" value="UniProtKB-ARBA"/>
</dbReference>
<dbReference type="CDD" id="cd20537">
    <property type="entry name" value="CYCLIN_CCNO-like_rpt2"/>
    <property type="match status" value="1"/>
</dbReference>
<dbReference type="InterPro" id="IPR036915">
    <property type="entry name" value="Cyclin-like_sf"/>
</dbReference>
<dbReference type="CDD" id="cd20559">
    <property type="entry name" value="CYCLIN_ScCLN_like"/>
    <property type="match status" value="1"/>
</dbReference>
<feature type="compositionally biased region" description="Low complexity" evidence="6">
    <location>
        <begin position="629"/>
        <end position="638"/>
    </location>
</feature>
<feature type="compositionally biased region" description="Low complexity" evidence="6">
    <location>
        <begin position="495"/>
        <end position="523"/>
    </location>
</feature>
<dbReference type="SUPFAM" id="SSF47954">
    <property type="entry name" value="Cyclin-like"/>
    <property type="match status" value="2"/>
</dbReference>
<gene>
    <name evidence="8" type="ORF">Cboi02_000530000</name>
</gene>
<evidence type="ECO:0000256" key="2">
    <source>
        <dbReference type="ARBA" id="ARBA00022618"/>
    </source>
</evidence>
<protein>
    <submittedName>
        <fullName evidence="8">Unnamed protein product</fullName>
    </submittedName>
</protein>
<dbReference type="InterPro" id="IPR006671">
    <property type="entry name" value="Cyclin_N"/>
</dbReference>
<feature type="domain" description="Cyclin-like" evidence="7">
    <location>
        <begin position="202"/>
        <end position="283"/>
    </location>
</feature>
<evidence type="ECO:0000256" key="1">
    <source>
        <dbReference type="ARBA" id="ARBA00008742"/>
    </source>
</evidence>
<evidence type="ECO:0000256" key="5">
    <source>
        <dbReference type="RuleBase" id="RU000383"/>
    </source>
</evidence>
<evidence type="ECO:0000313" key="8">
    <source>
        <dbReference type="EMBL" id="GME76754.1"/>
    </source>
</evidence>
<comment type="caution">
    <text evidence="8">The sequence shown here is derived from an EMBL/GenBank/DDBJ whole genome shotgun (WGS) entry which is preliminary data.</text>
</comment>
<keyword evidence="4" id="KW-0131">Cell cycle</keyword>
<dbReference type="GO" id="GO:0051726">
    <property type="term" value="P:regulation of cell cycle"/>
    <property type="evidence" value="ECO:0007669"/>
    <property type="project" value="UniProtKB-ARBA"/>
</dbReference>
<dbReference type="SMART" id="SM00385">
    <property type="entry name" value="CYCLIN"/>
    <property type="match status" value="2"/>
</dbReference>
<dbReference type="GO" id="GO:0051301">
    <property type="term" value="P:cell division"/>
    <property type="evidence" value="ECO:0007669"/>
    <property type="project" value="UniProtKB-KW"/>
</dbReference>
<dbReference type="GO" id="GO:0044843">
    <property type="term" value="P:cell cycle G1/S phase transition"/>
    <property type="evidence" value="ECO:0007669"/>
    <property type="project" value="UniProtKB-ARBA"/>
</dbReference>